<dbReference type="PANTHER" id="PTHR24220:SF685">
    <property type="entry name" value="ABC TRANSPORTER RELATED"/>
    <property type="match status" value="1"/>
</dbReference>
<proteinExistence type="predicted"/>
<organism evidence="5 6">
    <name type="scientific">Demequina muriae</name>
    <dbReference type="NCBI Taxonomy" id="3051664"/>
    <lineage>
        <taxon>Bacteria</taxon>
        <taxon>Bacillati</taxon>
        <taxon>Actinomycetota</taxon>
        <taxon>Actinomycetes</taxon>
        <taxon>Micrococcales</taxon>
        <taxon>Demequinaceae</taxon>
        <taxon>Demequina</taxon>
    </lineage>
</organism>
<dbReference type="InterPro" id="IPR015854">
    <property type="entry name" value="ABC_transpr_LolD-like"/>
</dbReference>
<feature type="domain" description="ABC transporter" evidence="4">
    <location>
        <begin position="6"/>
        <end position="228"/>
    </location>
</feature>
<dbReference type="InterPro" id="IPR027417">
    <property type="entry name" value="P-loop_NTPase"/>
</dbReference>
<evidence type="ECO:0000259" key="4">
    <source>
        <dbReference type="PROSITE" id="PS50893"/>
    </source>
</evidence>
<dbReference type="RefSeq" id="WP_301141059.1">
    <property type="nucleotide sequence ID" value="NZ_JAUHQA010000001.1"/>
</dbReference>
<dbReference type="EMBL" id="JAUHQA010000001">
    <property type="protein sequence ID" value="MDN4479835.1"/>
    <property type="molecule type" value="Genomic_DNA"/>
</dbReference>
<protein>
    <submittedName>
        <fullName evidence="5">ABC transporter ATP-binding protein</fullName>
    </submittedName>
</protein>
<dbReference type="PANTHER" id="PTHR24220">
    <property type="entry name" value="IMPORT ATP-BINDING PROTEIN"/>
    <property type="match status" value="1"/>
</dbReference>
<name>A0ABT8GEI0_9MICO</name>
<keyword evidence="1" id="KW-0813">Transport</keyword>
<reference evidence="5" key="1">
    <citation type="submission" date="2023-06" db="EMBL/GenBank/DDBJ databases">
        <title>Egi l300058.</title>
        <authorList>
            <person name="Gao L."/>
            <person name="Fang B.-Z."/>
            <person name="Li W.-J."/>
        </authorList>
    </citation>
    <scope>NUCLEOTIDE SEQUENCE</scope>
    <source>
        <strain evidence="5">EGI L300058</strain>
    </source>
</reference>
<keyword evidence="3 5" id="KW-0067">ATP-binding</keyword>
<comment type="caution">
    <text evidence="5">The sequence shown here is derived from an EMBL/GenBank/DDBJ whole genome shotgun (WGS) entry which is preliminary data.</text>
</comment>
<dbReference type="InterPro" id="IPR003593">
    <property type="entry name" value="AAA+_ATPase"/>
</dbReference>
<evidence type="ECO:0000313" key="5">
    <source>
        <dbReference type="EMBL" id="MDN4479835.1"/>
    </source>
</evidence>
<dbReference type="Proteomes" id="UP001172708">
    <property type="component" value="Unassembled WGS sequence"/>
</dbReference>
<dbReference type="Pfam" id="PF00005">
    <property type="entry name" value="ABC_tran"/>
    <property type="match status" value="1"/>
</dbReference>
<dbReference type="CDD" id="cd03255">
    <property type="entry name" value="ABC_MJ0796_LolCDE_FtsE"/>
    <property type="match status" value="1"/>
</dbReference>
<dbReference type="GO" id="GO:0005524">
    <property type="term" value="F:ATP binding"/>
    <property type="evidence" value="ECO:0007669"/>
    <property type="project" value="UniProtKB-KW"/>
</dbReference>
<evidence type="ECO:0000256" key="3">
    <source>
        <dbReference type="ARBA" id="ARBA00022840"/>
    </source>
</evidence>
<dbReference type="InterPro" id="IPR017871">
    <property type="entry name" value="ABC_transporter-like_CS"/>
</dbReference>
<dbReference type="SMART" id="SM00382">
    <property type="entry name" value="AAA"/>
    <property type="match status" value="1"/>
</dbReference>
<accession>A0ABT8GEI0</accession>
<sequence>MADPIITATGLTKSFGPTQALRGIDLTVERGEVLAVMGPSGSGKSTLVHCLAGVISPDSGSVVLDGTDLTALSPDQRAKVRLQRIGFVFQFGQLLPDLTATDNVALPLLMAGRSRRAANTQAIAWLDRLGLGDQADKSPGSMSGGQAQRVAIARALVTRPAVLFADEPTGSLDSVSSESVLGAMLEVVRESGTTVVLITHDARTAAYADREVIVRDGLLSGAYASVPA</sequence>
<evidence type="ECO:0000256" key="2">
    <source>
        <dbReference type="ARBA" id="ARBA00022741"/>
    </source>
</evidence>
<dbReference type="Gene3D" id="3.40.50.300">
    <property type="entry name" value="P-loop containing nucleotide triphosphate hydrolases"/>
    <property type="match status" value="1"/>
</dbReference>
<dbReference type="PROSITE" id="PS50893">
    <property type="entry name" value="ABC_TRANSPORTER_2"/>
    <property type="match status" value="1"/>
</dbReference>
<keyword evidence="6" id="KW-1185">Reference proteome</keyword>
<dbReference type="SUPFAM" id="SSF52540">
    <property type="entry name" value="P-loop containing nucleoside triphosphate hydrolases"/>
    <property type="match status" value="1"/>
</dbReference>
<dbReference type="PROSITE" id="PS00211">
    <property type="entry name" value="ABC_TRANSPORTER_1"/>
    <property type="match status" value="1"/>
</dbReference>
<keyword evidence="2" id="KW-0547">Nucleotide-binding</keyword>
<evidence type="ECO:0000313" key="6">
    <source>
        <dbReference type="Proteomes" id="UP001172708"/>
    </source>
</evidence>
<evidence type="ECO:0000256" key="1">
    <source>
        <dbReference type="ARBA" id="ARBA00022448"/>
    </source>
</evidence>
<gene>
    <name evidence="5" type="ORF">QQX02_02700</name>
</gene>
<dbReference type="InterPro" id="IPR017911">
    <property type="entry name" value="MacB-like_ATP-bd"/>
</dbReference>
<dbReference type="InterPro" id="IPR003439">
    <property type="entry name" value="ABC_transporter-like_ATP-bd"/>
</dbReference>